<name>A0A134B9A3_9PORP</name>
<evidence type="ECO:0000313" key="1">
    <source>
        <dbReference type="EMBL" id="KXB76522.1"/>
    </source>
</evidence>
<dbReference type="Proteomes" id="UP000070224">
    <property type="component" value="Unassembled WGS sequence"/>
</dbReference>
<dbReference type="EMBL" id="LSDK01000061">
    <property type="protein sequence ID" value="KXB76522.1"/>
    <property type="molecule type" value="Genomic_DNA"/>
</dbReference>
<evidence type="ECO:0000313" key="2">
    <source>
        <dbReference type="Proteomes" id="UP000070224"/>
    </source>
</evidence>
<sequence length="151" mass="17405">MSQSNERELQLLRKHFLSLVSEESPIISRPLTDLFLLADCATGTLHLYDDEDKEISHVSVFAWAETGTESEPSEIAIETLRELVTRLEQKGFWDRPCFARPFSIELIRPDFSVIEDLLFLDEDLIKIEPPLLDGVGEELDRFLDELLEDLK</sequence>
<dbReference type="PATRIC" id="fig|322095.3.peg.924"/>
<dbReference type="OrthoDB" id="1099156at2"/>
<reference evidence="2" key="1">
    <citation type="submission" date="2016-01" db="EMBL/GenBank/DDBJ databases">
        <authorList>
            <person name="Mitreva M."/>
            <person name="Pepin K.H."/>
            <person name="Mihindukulasuriya K.A."/>
            <person name="Fulton R."/>
            <person name="Fronick C."/>
            <person name="O'Laughlin M."/>
            <person name="Miner T."/>
            <person name="Herter B."/>
            <person name="Rosa B.A."/>
            <person name="Cordes M."/>
            <person name="Tomlinson C."/>
            <person name="Wollam A."/>
            <person name="Palsikar V.B."/>
            <person name="Mardis E.R."/>
            <person name="Wilson R.K."/>
        </authorList>
    </citation>
    <scope>NUCLEOTIDE SEQUENCE [LARGE SCALE GENOMIC DNA]</scope>
    <source>
        <strain evidence="2">KA00683</strain>
    </source>
</reference>
<proteinExistence type="predicted"/>
<comment type="caution">
    <text evidence="1">The sequence shown here is derived from an EMBL/GenBank/DDBJ whole genome shotgun (WGS) entry which is preliminary data.</text>
</comment>
<gene>
    <name evidence="1" type="ORF">HMPREF3185_00936</name>
</gene>
<dbReference type="STRING" id="322095.HMPREF3185_00936"/>
<dbReference type="RefSeq" id="WP_060935304.1">
    <property type="nucleotide sequence ID" value="NZ_KQ960438.1"/>
</dbReference>
<dbReference type="AlphaFoldDB" id="A0A134B9A3"/>
<organism evidence="1 2">
    <name type="scientific">Porphyromonas somerae</name>
    <dbReference type="NCBI Taxonomy" id="322095"/>
    <lineage>
        <taxon>Bacteria</taxon>
        <taxon>Pseudomonadati</taxon>
        <taxon>Bacteroidota</taxon>
        <taxon>Bacteroidia</taxon>
        <taxon>Bacteroidales</taxon>
        <taxon>Porphyromonadaceae</taxon>
        <taxon>Porphyromonas</taxon>
    </lineage>
</organism>
<protein>
    <submittedName>
        <fullName evidence="1">Uncharacterized protein</fullName>
    </submittedName>
</protein>
<accession>A0A134B9A3</accession>
<keyword evidence="2" id="KW-1185">Reference proteome</keyword>